<dbReference type="EMBL" id="KN880556">
    <property type="protein sequence ID" value="KIY66390.1"/>
    <property type="molecule type" value="Genomic_DNA"/>
</dbReference>
<gene>
    <name evidence="1" type="ORF">CYLTODRAFT_423476</name>
</gene>
<reference evidence="1 2" key="1">
    <citation type="journal article" date="2015" name="Fungal Genet. Biol.">
        <title>Evolution of novel wood decay mechanisms in Agaricales revealed by the genome sequences of Fistulina hepatica and Cylindrobasidium torrendii.</title>
        <authorList>
            <person name="Floudas D."/>
            <person name="Held B.W."/>
            <person name="Riley R."/>
            <person name="Nagy L.G."/>
            <person name="Koehler G."/>
            <person name="Ransdell A.S."/>
            <person name="Younus H."/>
            <person name="Chow J."/>
            <person name="Chiniquy J."/>
            <person name="Lipzen A."/>
            <person name="Tritt A."/>
            <person name="Sun H."/>
            <person name="Haridas S."/>
            <person name="LaButti K."/>
            <person name="Ohm R.A."/>
            <person name="Kues U."/>
            <person name="Blanchette R.A."/>
            <person name="Grigoriev I.V."/>
            <person name="Minto R.E."/>
            <person name="Hibbett D.S."/>
        </authorList>
    </citation>
    <scope>NUCLEOTIDE SEQUENCE [LARGE SCALE GENOMIC DNA]</scope>
    <source>
        <strain evidence="1 2">FP15055 ss-10</strain>
    </source>
</reference>
<dbReference type="AlphaFoldDB" id="A0A0D7B819"/>
<proteinExistence type="predicted"/>
<dbReference type="OrthoDB" id="2843116at2759"/>
<evidence type="ECO:0000313" key="2">
    <source>
        <dbReference type="Proteomes" id="UP000054007"/>
    </source>
</evidence>
<sequence>MVAYINSLPVELLQHIFILTQFRDLTFLAHAQVIENARMAAIVSHVCRRWRVAALGMLDLWIFVSDRRRDSLKSYIKRSSPLPLTLALTHSTLRSLRSKVTERVHHIVILLLQVAYTGKALPAVLNSNSLPNLRTFSISGRYTLLPVSRDPSTQAIAPHRNRFLALKNFRYTSINLLAIPTFPCLETVSADDVFLPMASILKPSASTLTHLTLGKMIIPPRQSTEKVELPVLRTLTLNSTCTVRIASWLRAPALVVLRLQKYTQKYLLGIAHTAADCKQDPLVTLSELIVQIYDGQNFKYWEESIADMFIAFPNVRRVRWDIPCRETVSRYGSRLDESVWMRLDDIAMRVNGEDVNAELLAAMRRPNAKDLVKPY</sequence>
<evidence type="ECO:0000313" key="1">
    <source>
        <dbReference type="EMBL" id="KIY66390.1"/>
    </source>
</evidence>
<dbReference type="Proteomes" id="UP000054007">
    <property type="component" value="Unassembled WGS sequence"/>
</dbReference>
<organism evidence="1 2">
    <name type="scientific">Cylindrobasidium torrendii FP15055 ss-10</name>
    <dbReference type="NCBI Taxonomy" id="1314674"/>
    <lineage>
        <taxon>Eukaryota</taxon>
        <taxon>Fungi</taxon>
        <taxon>Dikarya</taxon>
        <taxon>Basidiomycota</taxon>
        <taxon>Agaricomycotina</taxon>
        <taxon>Agaricomycetes</taxon>
        <taxon>Agaricomycetidae</taxon>
        <taxon>Agaricales</taxon>
        <taxon>Marasmiineae</taxon>
        <taxon>Physalacriaceae</taxon>
        <taxon>Cylindrobasidium</taxon>
    </lineage>
</organism>
<keyword evidence="2" id="KW-1185">Reference proteome</keyword>
<protein>
    <submittedName>
        <fullName evidence="1">Uncharacterized protein</fullName>
    </submittedName>
</protein>
<name>A0A0D7B819_9AGAR</name>
<accession>A0A0D7B819</accession>